<dbReference type="PANTHER" id="PTHR13696">
    <property type="entry name" value="P-LOOP CONTAINING NUCLEOSIDE TRIPHOSPHATE HYDROLASE"/>
    <property type="match status" value="1"/>
</dbReference>
<protein>
    <submittedName>
        <fullName evidence="2">ParA family protein</fullName>
    </submittedName>
</protein>
<evidence type="ECO:0000259" key="1">
    <source>
        <dbReference type="Pfam" id="PF13614"/>
    </source>
</evidence>
<name>A0ABT3PSI3_9BACT</name>
<keyword evidence="3" id="KW-1185">Reference proteome</keyword>
<accession>A0ABT3PSI3</accession>
<dbReference type="InterPro" id="IPR050678">
    <property type="entry name" value="DNA_Partitioning_ATPase"/>
</dbReference>
<sequence>MMNCIAITNQKGGVAKTTTAVNLAGGLQRLGKSVLLVDSDPQANATSHLGIDRKRLKKTLDNLYYESDLDISEVLISRNGFTGLDVLPAGEPLAYAEQKLSGVPVKETLLSERLAQVEEDYDYIIIDCPPNLGFLTMNAFVAATDMLVVIKPEYFALEGLVHISRKANMIKERINPDLNLSGYLLANYDGRKNQHKAIRKAVTEKFPEKVFQTIIRTNARLSNATSQGQTIFEYDPKSHGATDYMNLSKEVEERYGRR</sequence>
<reference evidence="2 3" key="1">
    <citation type="submission" date="2021-03" db="EMBL/GenBank/DDBJ databases">
        <title>Aliifodinibius sp. nov., a new bacterium isolated from saline soil.</title>
        <authorList>
            <person name="Galisteo C."/>
            <person name="De La Haba R."/>
            <person name="Sanchez-Porro C."/>
            <person name="Ventosa A."/>
        </authorList>
    </citation>
    <scope>NUCLEOTIDE SEQUENCE [LARGE SCALE GENOMIC DNA]</scope>
    <source>
        <strain evidence="2 3">1BSP15-2V2</strain>
    </source>
</reference>
<feature type="domain" description="AAA" evidence="1">
    <location>
        <begin position="2"/>
        <end position="179"/>
    </location>
</feature>
<dbReference type="Pfam" id="PF13614">
    <property type="entry name" value="AAA_31"/>
    <property type="match status" value="1"/>
</dbReference>
<dbReference type="InterPro" id="IPR025669">
    <property type="entry name" value="AAA_dom"/>
</dbReference>
<dbReference type="CDD" id="cd02042">
    <property type="entry name" value="ParAB_family"/>
    <property type="match status" value="1"/>
</dbReference>
<dbReference type="PANTHER" id="PTHR13696:SF52">
    <property type="entry name" value="PARA FAMILY PROTEIN CT_582"/>
    <property type="match status" value="1"/>
</dbReference>
<dbReference type="SUPFAM" id="SSF52540">
    <property type="entry name" value="P-loop containing nucleoside triphosphate hydrolases"/>
    <property type="match status" value="1"/>
</dbReference>
<dbReference type="Proteomes" id="UP001207918">
    <property type="component" value="Unassembled WGS sequence"/>
</dbReference>
<proteinExistence type="predicted"/>
<dbReference type="PIRSF" id="PIRSF009320">
    <property type="entry name" value="Nuc_binding_HP_1000"/>
    <property type="match status" value="1"/>
</dbReference>
<evidence type="ECO:0000313" key="2">
    <source>
        <dbReference type="EMBL" id="MCW9708813.1"/>
    </source>
</evidence>
<organism evidence="2 3">
    <name type="scientific">Fodinibius salsisoli</name>
    <dbReference type="NCBI Taxonomy" id="2820877"/>
    <lineage>
        <taxon>Bacteria</taxon>
        <taxon>Pseudomonadati</taxon>
        <taxon>Balneolota</taxon>
        <taxon>Balneolia</taxon>
        <taxon>Balneolales</taxon>
        <taxon>Balneolaceae</taxon>
        <taxon>Fodinibius</taxon>
    </lineage>
</organism>
<dbReference type="EMBL" id="JAGGJA010000017">
    <property type="protein sequence ID" value="MCW9708813.1"/>
    <property type="molecule type" value="Genomic_DNA"/>
</dbReference>
<dbReference type="RefSeq" id="WP_265767621.1">
    <property type="nucleotide sequence ID" value="NZ_JAGGJA010000017.1"/>
</dbReference>
<evidence type="ECO:0000313" key="3">
    <source>
        <dbReference type="Proteomes" id="UP001207918"/>
    </source>
</evidence>
<comment type="caution">
    <text evidence="2">The sequence shown here is derived from an EMBL/GenBank/DDBJ whole genome shotgun (WGS) entry which is preliminary data.</text>
</comment>
<dbReference type="Gene3D" id="3.40.50.300">
    <property type="entry name" value="P-loop containing nucleotide triphosphate hydrolases"/>
    <property type="match status" value="1"/>
</dbReference>
<gene>
    <name evidence="2" type="ORF">J6I44_18275</name>
</gene>
<dbReference type="InterPro" id="IPR027417">
    <property type="entry name" value="P-loop_NTPase"/>
</dbReference>